<dbReference type="InterPro" id="IPR011043">
    <property type="entry name" value="Gal_Oxase/kelch_b-propeller"/>
</dbReference>
<keyword evidence="4" id="KW-1185">Reference proteome</keyword>
<dbReference type="SUPFAM" id="SSF50965">
    <property type="entry name" value="Galactose oxidase, central domain"/>
    <property type="match status" value="1"/>
</dbReference>
<protein>
    <submittedName>
        <fullName evidence="3">Por secretion system C-terminal sorting domain-containing protein</fullName>
    </submittedName>
</protein>
<dbReference type="OrthoDB" id="1403372at2"/>
<keyword evidence="1" id="KW-0732">Signal</keyword>
<name>A0A1I5D1H8_9FLAO</name>
<dbReference type="AlphaFoldDB" id="A0A1I5D1H8"/>
<dbReference type="Gene3D" id="2.130.10.130">
    <property type="entry name" value="Integrin alpha, N-terminal"/>
    <property type="match status" value="2"/>
</dbReference>
<gene>
    <name evidence="3" type="ORF">SAMN05421741_11432</name>
</gene>
<evidence type="ECO:0000313" key="4">
    <source>
        <dbReference type="Proteomes" id="UP000199036"/>
    </source>
</evidence>
<dbReference type="RefSeq" id="WP_091523771.1">
    <property type="nucleotide sequence ID" value="NZ_FOVI01000014.1"/>
</dbReference>
<accession>A0A1I5D1H8</accession>
<dbReference type="Proteomes" id="UP000199036">
    <property type="component" value="Unassembled WGS sequence"/>
</dbReference>
<proteinExistence type="predicted"/>
<evidence type="ECO:0000313" key="3">
    <source>
        <dbReference type="EMBL" id="SFN93003.1"/>
    </source>
</evidence>
<organism evidence="3 4">
    <name type="scientific">Paenimyroides ummariense</name>
    <dbReference type="NCBI Taxonomy" id="913024"/>
    <lineage>
        <taxon>Bacteria</taxon>
        <taxon>Pseudomonadati</taxon>
        <taxon>Bacteroidota</taxon>
        <taxon>Flavobacteriia</taxon>
        <taxon>Flavobacteriales</taxon>
        <taxon>Flavobacteriaceae</taxon>
        <taxon>Paenimyroides</taxon>
    </lineage>
</organism>
<evidence type="ECO:0000256" key="1">
    <source>
        <dbReference type="ARBA" id="ARBA00022729"/>
    </source>
</evidence>
<dbReference type="STRING" id="913024.SAMN05421741_11432"/>
<feature type="domain" description="Secretion system C-terminal sorting" evidence="2">
    <location>
        <begin position="418"/>
        <end position="482"/>
    </location>
</feature>
<dbReference type="Pfam" id="PF18962">
    <property type="entry name" value="Por_Secre_tail"/>
    <property type="match status" value="1"/>
</dbReference>
<dbReference type="PANTHER" id="PTHR36220:SF1">
    <property type="entry name" value="GAMMA TUBULIN COMPLEX COMPONENT C-TERMINAL DOMAIN-CONTAINING PROTEIN"/>
    <property type="match status" value="1"/>
</dbReference>
<evidence type="ECO:0000259" key="2">
    <source>
        <dbReference type="Pfam" id="PF18962"/>
    </source>
</evidence>
<dbReference type="InterPro" id="IPR026444">
    <property type="entry name" value="Secre_tail"/>
</dbReference>
<dbReference type="PANTHER" id="PTHR36220">
    <property type="entry name" value="UNNAMED PRODUCT"/>
    <property type="match status" value="1"/>
</dbReference>
<dbReference type="EMBL" id="FOVI01000014">
    <property type="protein sequence ID" value="SFN93003.1"/>
    <property type="molecule type" value="Genomic_DNA"/>
</dbReference>
<reference evidence="4" key="1">
    <citation type="submission" date="2016-10" db="EMBL/GenBank/DDBJ databases">
        <authorList>
            <person name="Varghese N."/>
            <person name="Submissions S."/>
        </authorList>
    </citation>
    <scope>NUCLEOTIDE SEQUENCE [LARGE SCALE GENOMIC DNA]</scope>
    <source>
        <strain evidence="4">DS-12</strain>
    </source>
</reference>
<dbReference type="InterPro" id="IPR028994">
    <property type="entry name" value="Integrin_alpha_N"/>
</dbReference>
<sequence length="485" mass="51667">MNKKILFFLLIPFLGFSQVQIGQDINAIQQTELLGKRVAISGDGTTIVTSASGYKTINNNRGAVRVFKNANGSWVQVGSSIESNGIADHLGSDVDITHNGNIIAVASSGNPGDDSIGYVAVYEYDGIGNWIQIGNNIYGKNSKENFGYSITLSAEGNTIAVSAPYNTDNMLKGRVMVYRFLNGDWTQIGSDISYADDNSSYFGWNISLSDDGNILAVGSLDNCFGCTGIAKVHVYENISSNWTKLGNEIIGSDSFETSAGVSLSSDGKTLAVGAPHNSSNGTYSGEVRVYKYLSGSWYKIGSSINGLQDAIRSGQSLSLSANGSVLAVGSPASSNISGSVQIYEYINGFWYKKGADINSKILGDYTGESVCLSADGTKIVIGSPNYSSVGYGFAGLVRVFDLTSILAINNFISDNFKVYPNPTIDILNISLENNLVLEQVTIYNNLGQVVKTATEDVINVSSLAKGLYFVEVTTNQGKATKKSDC</sequence>
<dbReference type="NCBIfam" id="TIGR04183">
    <property type="entry name" value="Por_Secre_tail"/>
    <property type="match status" value="1"/>
</dbReference>